<protein>
    <submittedName>
        <fullName evidence="1">Uncharacterized protein</fullName>
    </submittedName>
</protein>
<name>A0A8S1F907_9PELO</name>
<accession>A0A8S1F907</accession>
<comment type="caution">
    <text evidence="1">The sequence shown here is derived from an EMBL/GenBank/DDBJ whole genome shotgun (WGS) entry which is preliminary data.</text>
</comment>
<dbReference type="AlphaFoldDB" id="A0A8S1F907"/>
<proteinExistence type="predicted"/>
<evidence type="ECO:0000313" key="1">
    <source>
        <dbReference type="EMBL" id="CAB3410399.1"/>
    </source>
</evidence>
<evidence type="ECO:0000313" key="2">
    <source>
        <dbReference type="Proteomes" id="UP000494206"/>
    </source>
</evidence>
<sequence>MSNISTTDSYTFTFILINAKKRADDACEELNYLLIRNNQNFTRLDEFNALHRNFENHYLRARNTLNWVFRFYHTVQASKHSIAMENLVKD</sequence>
<dbReference type="EMBL" id="CADEPM010000010">
    <property type="protein sequence ID" value="CAB3410399.1"/>
    <property type="molecule type" value="Genomic_DNA"/>
</dbReference>
<reference evidence="1 2" key="1">
    <citation type="submission" date="2020-04" db="EMBL/GenBank/DDBJ databases">
        <authorList>
            <person name="Laetsch R D."/>
            <person name="Stevens L."/>
            <person name="Kumar S."/>
            <person name="Blaxter L. M."/>
        </authorList>
    </citation>
    <scope>NUCLEOTIDE SEQUENCE [LARGE SCALE GENOMIC DNA]</scope>
</reference>
<keyword evidence="2" id="KW-1185">Reference proteome</keyword>
<gene>
    <name evidence="1" type="ORF">CBOVIS_LOCUS11929</name>
</gene>
<dbReference type="Proteomes" id="UP000494206">
    <property type="component" value="Unassembled WGS sequence"/>
</dbReference>
<organism evidence="1 2">
    <name type="scientific">Caenorhabditis bovis</name>
    <dbReference type="NCBI Taxonomy" id="2654633"/>
    <lineage>
        <taxon>Eukaryota</taxon>
        <taxon>Metazoa</taxon>
        <taxon>Ecdysozoa</taxon>
        <taxon>Nematoda</taxon>
        <taxon>Chromadorea</taxon>
        <taxon>Rhabditida</taxon>
        <taxon>Rhabditina</taxon>
        <taxon>Rhabditomorpha</taxon>
        <taxon>Rhabditoidea</taxon>
        <taxon>Rhabditidae</taxon>
        <taxon>Peloderinae</taxon>
        <taxon>Caenorhabditis</taxon>
    </lineage>
</organism>